<evidence type="ECO:0000259" key="3">
    <source>
        <dbReference type="Pfam" id="PF01205"/>
    </source>
</evidence>
<dbReference type="GO" id="GO:0005737">
    <property type="term" value="C:cytoplasm"/>
    <property type="evidence" value="ECO:0007669"/>
    <property type="project" value="TreeGrafter"/>
</dbReference>
<dbReference type="InterPro" id="IPR023582">
    <property type="entry name" value="Impact"/>
</dbReference>
<dbReference type="SUPFAM" id="SSF54211">
    <property type="entry name" value="Ribosomal protein S5 domain 2-like"/>
    <property type="match status" value="1"/>
</dbReference>
<dbReference type="Proteomes" id="UP000434172">
    <property type="component" value="Unassembled WGS sequence"/>
</dbReference>
<evidence type="ECO:0000313" key="4">
    <source>
        <dbReference type="EMBL" id="KAF0321578.1"/>
    </source>
</evidence>
<dbReference type="Pfam" id="PF01205">
    <property type="entry name" value="Impact_N"/>
    <property type="match status" value="1"/>
</dbReference>
<name>A0A8H3ZJH4_9PEZI</name>
<keyword evidence="5" id="KW-1185">Reference proteome</keyword>
<feature type="region of interest" description="Disordered" evidence="2">
    <location>
        <begin position="453"/>
        <end position="476"/>
    </location>
</feature>
<dbReference type="InterPro" id="IPR020568">
    <property type="entry name" value="Ribosomal_Su5_D2-typ_SF"/>
</dbReference>
<gene>
    <name evidence="4" type="ORF">GQ607_011248</name>
</gene>
<dbReference type="PANTHER" id="PTHR16301">
    <property type="entry name" value="IMPACT-RELATED"/>
    <property type="match status" value="1"/>
</dbReference>
<dbReference type="Gene3D" id="3.30.230.30">
    <property type="entry name" value="Impact, N-terminal domain"/>
    <property type="match status" value="1"/>
</dbReference>
<dbReference type="OrthoDB" id="416496at2759"/>
<comment type="similarity">
    <text evidence="1">Belongs to the IMPACT family.</text>
</comment>
<evidence type="ECO:0000256" key="2">
    <source>
        <dbReference type="SAM" id="MobiDB-lite"/>
    </source>
</evidence>
<protein>
    <submittedName>
        <fullName evidence="4">Impact protein</fullName>
    </submittedName>
</protein>
<dbReference type="InterPro" id="IPR001498">
    <property type="entry name" value="Impact_N"/>
</dbReference>
<accession>A0A8H3ZJH4</accession>
<proteinExistence type="inferred from homology"/>
<dbReference type="EMBL" id="WOWK01000070">
    <property type="protein sequence ID" value="KAF0321578.1"/>
    <property type="molecule type" value="Genomic_DNA"/>
</dbReference>
<feature type="domain" description="Impact N-terminal" evidence="3">
    <location>
        <begin position="272"/>
        <end position="385"/>
    </location>
</feature>
<dbReference type="PANTHER" id="PTHR16301:SF4">
    <property type="entry name" value="IMPACT N-TERMINAL DOMAIN-CONTAINING PROTEIN"/>
    <property type="match status" value="1"/>
</dbReference>
<feature type="compositionally biased region" description="Low complexity" evidence="2">
    <location>
        <begin position="96"/>
        <end position="119"/>
    </location>
</feature>
<evidence type="ECO:0000313" key="5">
    <source>
        <dbReference type="Proteomes" id="UP000434172"/>
    </source>
</evidence>
<dbReference type="InterPro" id="IPR036956">
    <property type="entry name" value="Impact_N_sf"/>
</dbReference>
<comment type="caution">
    <text evidence="4">The sequence shown here is derived from an EMBL/GenBank/DDBJ whole genome shotgun (WGS) entry which is preliminary data.</text>
</comment>
<reference evidence="4 5" key="1">
    <citation type="submission" date="2019-12" db="EMBL/GenBank/DDBJ databases">
        <title>A genome sequence resource for the geographically widespread anthracnose pathogen Colletotrichum asianum.</title>
        <authorList>
            <person name="Meng Y."/>
        </authorList>
    </citation>
    <scope>NUCLEOTIDE SEQUENCE [LARGE SCALE GENOMIC DNA]</scope>
    <source>
        <strain evidence="4 5">ICMP 18580</strain>
    </source>
</reference>
<dbReference type="GO" id="GO:0006446">
    <property type="term" value="P:regulation of translational initiation"/>
    <property type="evidence" value="ECO:0007669"/>
    <property type="project" value="TreeGrafter"/>
</dbReference>
<evidence type="ECO:0000256" key="1">
    <source>
        <dbReference type="ARBA" id="ARBA00007665"/>
    </source>
</evidence>
<feature type="region of interest" description="Disordered" evidence="2">
    <location>
        <begin position="64"/>
        <end position="123"/>
    </location>
</feature>
<dbReference type="GO" id="GO:0140469">
    <property type="term" value="P:GCN2-mediated signaling"/>
    <property type="evidence" value="ECO:0007669"/>
    <property type="project" value="TreeGrafter"/>
</dbReference>
<organism evidence="4 5">
    <name type="scientific">Colletotrichum asianum</name>
    <dbReference type="NCBI Taxonomy" id="702518"/>
    <lineage>
        <taxon>Eukaryota</taxon>
        <taxon>Fungi</taxon>
        <taxon>Dikarya</taxon>
        <taxon>Ascomycota</taxon>
        <taxon>Pezizomycotina</taxon>
        <taxon>Sordariomycetes</taxon>
        <taxon>Hypocreomycetidae</taxon>
        <taxon>Glomerellales</taxon>
        <taxon>Glomerellaceae</taxon>
        <taxon>Colletotrichum</taxon>
        <taxon>Colletotrichum gloeosporioides species complex</taxon>
    </lineage>
</organism>
<dbReference type="AlphaFoldDB" id="A0A8H3ZJH4"/>
<sequence length="554" mass="59992">MASQQDLQDLLRLITARKVPMMTAMSQVKALQAVNLRSIQQIADALSDVVEGALGDSKTARSLQSACKSHLKRPSNKRAGDAPTSRPDRKRPRIDPGASSSIDPGASSSIESEQQSTGQEQEDALALPVITDEEGIEGVSIYTNRAPVMLAFAIELLRFTMPEQPLSSRLSLAQAVVSINSRSKAASLGLSDSIPEGVSWGEGQPKVTIMGRSITVLKRGDYHARSVHEAAVPTAITTVNTRLTMNAPSQMSVDKSITGHSRWTTSTQVTLKSSTFVARVSTLEQPWQVTSMLHSLLISEPSLQTATHNAWGYRLYQGDRDGDGDGGTREGCEDDGETGCGEFILRLMRETGATGAIVVLTRWYGGEMLGPDRWRLMRTCVIEALSDRLRLSQSSAGHDGAAVWALDLQHVASNPTGNSNSSQGHEGCDRSVVGAAIHRPESARAYLLKSFASGPSSQGNSKGGKTGTKSRLAVKEESEAELRQNLGKLLGALRLLFESWAPQISPQEMDRRAWQFYVRVRPDVESGPSGWGAKGWLNLNSILQLRYQEKSDKA</sequence>